<evidence type="ECO:0000256" key="2">
    <source>
        <dbReference type="ARBA" id="ARBA00022692"/>
    </source>
</evidence>
<dbReference type="Pfam" id="PF00892">
    <property type="entry name" value="EamA"/>
    <property type="match status" value="2"/>
</dbReference>
<dbReference type="Proteomes" id="UP000236416">
    <property type="component" value="Unassembled WGS sequence"/>
</dbReference>
<feature type="transmembrane region" description="Helical" evidence="5">
    <location>
        <begin position="240"/>
        <end position="258"/>
    </location>
</feature>
<dbReference type="InterPro" id="IPR000620">
    <property type="entry name" value="EamA_dom"/>
</dbReference>
<feature type="transmembrane region" description="Helical" evidence="5">
    <location>
        <begin position="137"/>
        <end position="156"/>
    </location>
</feature>
<dbReference type="RefSeq" id="WP_103319383.1">
    <property type="nucleotide sequence ID" value="NZ_PPTF01000030.1"/>
</dbReference>
<evidence type="ECO:0000256" key="5">
    <source>
        <dbReference type="SAM" id="Phobius"/>
    </source>
</evidence>
<feature type="transmembrane region" description="Helical" evidence="5">
    <location>
        <begin position="206"/>
        <end position="228"/>
    </location>
</feature>
<evidence type="ECO:0000313" key="8">
    <source>
        <dbReference type="Proteomes" id="UP000236416"/>
    </source>
</evidence>
<evidence type="ECO:0000256" key="3">
    <source>
        <dbReference type="ARBA" id="ARBA00022989"/>
    </source>
</evidence>
<dbReference type="PANTHER" id="PTHR32322:SF9">
    <property type="entry name" value="AMINO-ACID METABOLITE EFFLUX PUMP-RELATED"/>
    <property type="match status" value="1"/>
</dbReference>
<evidence type="ECO:0000256" key="4">
    <source>
        <dbReference type="ARBA" id="ARBA00023136"/>
    </source>
</evidence>
<evidence type="ECO:0000256" key="1">
    <source>
        <dbReference type="ARBA" id="ARBA00004141"/>
    </source>
</evidence>
<evidence type="ECO:0000259" key="6">
    <source>
        <dbReference type="Pfam" id="PF00892"/>
    </source>
</evidence>
<feature type="transmembrane region" description="Helical" evidence="5">
    <location>
        <begin position="264"/>
        <end position="284"/>
    </location>
</feature>
<dbReference type="InterPro" id="IPR037185">
    <property type="entry name" value="EmrE-like"/>
</dbReference>
<evidence type="ECO:0000313" key="7">
    <source>
        <dbReference type="EMBL" id="POA98998.1"/>
    </source>
</evidence>
<feature type="transmembrane region" description="Helical" evidence="5">
    <location>
        <begin position="34"/>
        <end position="52"/>
    </location>
</feature>
<feature type="transmembrane region" description="Helical" evidence="5">
    <location>
        <begin position="168"/>
        <end position="186"/>
    </location>
</feature>
<reference evidence="7 8" key="1">
    <citation type="submission" date="2018-01" db="EMBL/GenBank/DDBJ databases">
        <title>Genomic Sequence of Chromobacterium MWU13-2610 from wild cranberry bogs within the Cape Cod National Seashore.</title>
        <authorList>
            <person name="O'Hara-Hanley K."/>
            <person name="Soby S."/>
            <person name="Harrison A."/>
        </authorList>
    </citation>
    <scope>NUCLEOTIDE SEQUENCE [LARGE SCALE GENOMIC DNA]</scope>
    <source>
        <strain evidence="7 8">MWU13-2610</strain>
    </source>
</reference>
<feature type="transmembrane region" description="Helical" evidence="5">
    <location>
        <begin position="89"/>
        <end position="108"/>
    </location>
</feature>
<dbReference type="GO" id="GO:0016020">
    <property type="term" value="C:membrane"/>
    <property type="evidence" value="ECO:0007669"/>
    <property type="project" value="UniProtKB-SubCell"/>
</dbReference>
<comment type="subcellular location">
    <subcellularLocation>
        <location evidence="1">Membrane</location>
        <topology evidence="1">Multi-pass membrane protein</topology>
    </subcellularLocation>
</comment>
<gene>
    <name evidence="7" type="ORF">C2134_09075</name>
</gene>
<feature type="domain" description="EamA" evidence="6">
    <location>
        <begin position="141"/>
        <end position="277"/>
    </location>
</feature>
<proteinExistence type="predicted"/>
<feature type="domain" description="EamA" evidence="6">
    <location>
        <begin position="5"/>
        <end position="131"/>
    </location>
</feature>
<organism evidence="7 8">
    <name type="scientific">Chromobacterium sinusclupearum</name>
    <dbReference type="NCBI Taxonomy" id="2077146"/>
    <lineage>
        <taxon>Bacteria</taxon>
        <taxon>Pseudomonadati</taxon>
        <taxon>Pseudomonadota</taxon>
        <taxon>Betaproteobacteria</taxon>
        <taxon>Neisseriales</taxon>
        <taxon>Chromobacteriaceae</taxon>
        <taxon>Chromobacterium</taxon>
    </lineage>
</organism>
<keyword evidence="3 5" id="KW-1133">Transmembrane helix</keyword>
<dbReference type="InterPro" id="IPR050638">
    <property type="entry name" value="AA-Vitamin_Transporters"/>
</dbReference>
<keyword evidence="8" id="KW-1185">Reference proteome</keyword>
<accession>A0A2K4MPL2</accession>
<dbReference type="AlphaFoldDB" id="A0A2K4MPL2"/>
<dbReference type="PANTHER" id="PTHR32322">
    <property type="entry name" value="INNER MEMBRANE TRANSPORTER"/>
    <property type="match status" value="1"/>
</dbReference>
<comment type="caution">
    <text evidence="7">The sequence shown here is derived from an EMBL/GenBank/DDBJ whole genome shotgun (WGS) entry which is preliminary data.</text>
</comment>
<sequence length="296" mass="32166">MKNSKTILIILLSTSIFGFNYVAAKISGIKIDPAETAMLRVMFAALPACLFLRVKRADFPYVLLYGLAFSLGLFLFFKGLKTGIDTGISSVIMQAGSLFTAIGGIMVLKEKWNKFNIIGCLIASAGIYSISRIKEGGINTAGIALVLGSAFSWTFANLAVRLSRTERPISFVAWGSLVSALLLLLINLSNGMTIIHTIEQIDKQAWLAIAFQGYITTLVGYGLWTLLLSNNQLILSAPSYLLVPAFALLFSHFVLGEIITMQKVFFSCIVVIGVIINASAPQLAEWRPVKKSLIVS</sequence>
<feature type="transmembrane region" description="Helical" evidence="5">
    <location>
        <begin position="115"/>
        <end position="131"/>
    </location>
</feature>
<feature type="transmembrane region" description="Helical" evidence="5">
    <location>
        <begin position="59"/>
        <end position="77"/>
    </location>
</feature>
<keyword evidence="2 5" id="KW-0812">Transmembrane</keyword>
<dbReference type="SUPFAM" id="SSF103481">
    <property type="entry name" value="Multidrug resistance efflux transporter EmrE"/>
    <property type="match status" value="2"/>
</dbReference>
<protein>
    <recommendedName>
        <fullName evidence="6">EamA domain-containing protein</fullName>
    </recommendedName>
</protein>
<dbReference type="EMBL" id="PPTF01000030">
    <property type="protein sequence ID" value="POA98998.1"/>
    <property type="molecule type" value="Genomic_DNA"/>
</dbReference>
<name>A0A2K4MPL2_9NEIS</name>
<keyword evidence="4 5" id="KW-0472">Membrane</keyword>